<dbReference type="Gene3D" id="3.50.50.60">
    <property type="entry name" value="FAD/NAD(P)-binding domain"/>
    <property type="match status" value="2"/>
</dbReference>
<protein>
    <submittedName>
        <fullName evidence="5">FAD-dependent oxidoreductase</fullName>
    </submittedName>
</protein>
<dbReference type="Gene3D" id="3.30.70.20">
    <property type="match status" value="1"/>
</dbReference>
<name>A0A921AU47_9BACT</name>
<evidence type="ECO:0000313" key="6">
    <source>
        <dbReference type="Proteomes" id="UP000698963"/>
    </source>
</evidence>
<dbReference type="GO" id="GO:0016491">
    <property type="term" value="F:oxidoreductase activity"/>
    <property type="evidence" value="ECO:0007669"/>
    <property type="project" value="InterPro"/>
</dbReference>
<reference evidence="5" key="2">
    <citation type="submission" date="2021-09" db="EMBL/GenBank/DDBJ databases">
        <authorList>
            <person name="Gilroy R."/>
        </authorList>
    </citation>
    <scope>NUCLEOTIDE SEQUENCE</scope>
    <source>
        <strain evidence="5">ChiGjej2B2-19336</strain>
    </source>
</reference>
<dbReference type="InterPro" id="IPR009051">
    <property type="entry name" value="Helical_ferredxn"/>
</dbReference>
<reference evidence="5" key="1">
    <citation type="journal article" date="2021" name="PeerJ">
        <title>Extensive microbial diversity within the chicken gut microbiome revealed by metagenomics and culture.</title>
        <authorList>
            <person name="Gilroy R."/>
            <person name="Ravi A."/>
            <person name="Getino M."/>
            <person name="Pursley I."/>
            <person name="Horton D.L."/>
            <person name="Alikhan N.F."/>
            <person name="Baker D."/>
            <person name="Gharbi K."/>
            <person name="Hall N."/>
            <person name="Watson M."/>
            <person name="Adriaenssens E.M."/>
            <person name="Foster-Nyarko E."/>
            <person name="Jarju S."/>
            <person name="Secka A."/>
            <person name="Antonio M."/>
            <person name="Oren A."/>
            <person name="Chaudhuri R.R."/>
            <person name="La Ragione R."/>
            <person name="Hildebrand F."/>
            <person name="Pallen M.J."/>
        </authorList>
    </citation>
    <scope>NUCLEOTIDE SEQUENCE</scope>
    <source>
        <strain evidence="5">ChiGjej2B2-19336</strain>
    </source>
</reference>
<dbReference type="InterPro" id="IPR017896">
    <property type="entry name" value="4Fe4S_Fe-S-bd"/>
</dbReference>
<dbReference type="Gene3D" id="1.10.1060.10">
    <property type="entry name" value="Alpha-helical ferredoxin"/>
    <property type="match status" value="1"/>
</dbReference>
<gene>
    <name evidence="5" type="ORF">K8W16_00800</name>
</gene>
<evidence type="ECO:0000256" key="1">
    <source>
        <dbReference type="ARBA" id="ARBA00022723"/>
    </source>
</evidence>
<dbReference type="Pfam" id="PF14691">
    <property type="entry name" value="Fer4_20"/>
    <property type="match status" value="1"/>
</dbReference>
<dbReference type="InterPro" id="IPR023753">
    <property type="entry name" value="FAD/NAD-binding_dom"/>
</dbReference>
<dbReference type="PROSITE" id="PS51379">
    <property type="entry name" value="4FE4S_FER_2"/>
    <property type="match status" value="1"/>
</dbReference>
<dbReference type="InterPro" id="IPR017900">
    <property type="entry name" value="4Fe4S_Fe_S_CS"/>
</dbReference>
<dbReference type="SUPFAM" id="SSF46548">
    <property type="entry name" value="alpha-helical ferredoxin"/>
    <property type="match status" value="1"/>
</dbReference>
<dbReference type="InterPro" id="IPR028261">
    <property type="entry name" value="DPD_II"/>
</dbReference>
<accession>A0A921AU47</accession>
<keyword evidence="2" id="KW-0408">Iron</keyword>
<dbReference type="GO" id="GO:0051536">
    <property type="term" value="F:iron-sulfur cluster binding"/>
    <property type="evidence" value="ECO:0007669"/>
    <property type="project" value="UniProtKB-KW"/>
</dbReference>
<evidence type="ECO:0000259" key="4">
    <source>
        <dbReference type="PROSITE" id="PS51379"/>
    </source>
</evidence>
<dbReference type="Proteomes" id="UP000698963">
    <property type="component" value="Unassembled WGS sequence"/>
</dbReference>
<dbReference type="SUPFAM" id="SSF51971">
    <property type="entry name" value="Nucleotide-binding domain"/>
    <property type="match status" value="1"/>
</dbReference>
<dbReference type="AlphaFoldDB" id="A0A921AU47"/>
<evidence type="ECO:0000313" key="5">
    <source>
        <dbReference type="EMBL" id="HJD96173.1"/>
    </source>
</evidence>
<dbReference type="EMBL" id="DYZA01000017">
    <property type="protein sequence ID" value="HJD96173.1"/>
    <property type="molecule type" value="Genomic_DNA"/>
</dbReference>
<dbReference type="PRINTS" id="PR00419">
    <property type="entry name" value="ADXRDTASE"/>
</dbReference>
<sequence>MPPVFSKETNVVYVRNDGRSGQGRTSPCENKCPLGNPIQKMERAIAEGDPARALYLLRAVNPFPGVTGRVCPHPCEAACNRGRYDEALSLRALERYAADAGAADVRRLKVLPASGKKIAVIGSGPAGLACAYFSALLGHEVTVFEASPVAGGVPRQSIPDFRLPKDVVDHEVGMILDLGVRILTNTEVGRDISLDEIMSRYDACLLAVGNRKGRMLSIPGIEHVLPAVSFLKDANLSRESLKGRKVVILGGGGVAFDSAFTARRLGAAKTSLICLEDREHMRVPRAEIEQADDESVTLHTGYLAASIEVENGRVRAVTADAVSSFSFDESGSLHAEFIPGGRLRVEADVVICASGLMADLSLLEGSKAEKMEKTPRGCVKTSCSASSIPGLFAAGECASDPSLVSTAVAEGRTAAFDIHAFLTGVEAGRAVDAWLDEEGSIVLKYLEHKAVQHEVSFDEIVNITYHAKSPRRATELHTARETWLAFEELDKGFAAEDAVEEAKRCLHCGHCQECGECVASCPGLILRAGDGSPQVAYPDECWHCGCCRLACPGACISFKFPLHTFL</sequence>
<dbReference type="PANTHER" id="PTHR42783:SF3">
    <property type="entry name" value="GLUTAMATE SYNTHASE [NADPH] SMALL CHAIN-RELATED"/>
    <property type="match status" value="1"/>
</dbReference>
<keyword evidence="3" id="KW-0411">Iron-sulfur</keyword>
<organism evidence="5 6">
    <name type="scientific">Mailhella massiliensis</name>
    <dbReference type="NCBI Taxonomy" id="1903261"/>
    <lineage>
        <taxon>Bacteria</taxon>
        <taxon>Pseudomonadati</taxon>
        <taxon>Thermodesulfobacteriota</taxon>
        <taxon>Desulfovibrionia</taxon>
        <taxon>Desulfovibrionales</taxon>
        <taxon>Desulfovibrionaceae</taxon>
        <taxon>Mailhella</taxon>
    </lineage>
</organism>
<dbReference type="SUPFAM" id="SSF54862">
    <property type="entry name" value="4Fe-4S ferredoxins"/>
    <property type="match status" value="1"/>
</dbReference>
<dbReference type="PROSITE" id="PS00198">
    <property type="entry name" value="4FE4S_FER_1"/>
    <property type="match status" value="1"/>
</dbReference>
<keyword evidence="1" id="KW-0479">Metal-binding</keyword>
<proteinExistence type="predicted"/>
<dbReference type="RefSeq" id="WP_304120317.1">
    <property type="nucleotide sequence ID" value="NZ_DYZA01000017.1"/>
</dbReference>
<comment type="caution">
    <text evidence="5">The sequence shown here is derived from an EMBL/GenBank/DDBJ whole genome shotgun (WGS) entry which is preliminary data.</text>
</comment>
<feature type="domain" description="4Fe-4S ferredoxin-type" evidence="4">
    <location>
        <begin position="531"/>
        <end position="561"/>
    </location>
</feature>
<evidence type="ECO:0000256" key="2">
    <source>
        <dbReference type="ARBA" id="ARBA00023004"/>
    </source>
</evidence>
<dbReference type="GO" id="GO:0046872">
    <property type="term" value="F:metal ion binding"/>
    <property type="evidence" value="ECO:0007669"/>
    <property type="project" value="UniProtKB-KW"/>
</dbReference>
<dbReference type="InterPro" id="IPR036188">
    <property type="entry name" value="FAD/NAD-bd_sf"/>
</dbReference>
<evidence type="ECO:0000256" key="3">
    <source>
        <dbReference type="ARBA" id="ARBA00023014"/>
    </source>
</evidence>
<dbReference type="Pfam" id="PF07992">
    <property type="entry name" value="Pyr_redox_2"/>
    <property type="match status" value="1"/>
</dbReference>
<dbReference type="PANTHER" id="PTHR42783">
    <property type="entry name" value="GLUTAMATE SYNTHASE [NADPH] SMALL CHAIN"/>
    <property type="match status" value="1"/>
</dbReference>